<evidence type="ECO:0000313" key="2">
    <source>
        <dbReference type="EMBL" id="GFR62608.1"/>
    </source>
</evidence>
<dbReference type="Gene3D" id="3.40.50.1240">
    <property type="entry name" value="Phosphoglycerate mutase-like"/>
    <property type="match status" value="1"/>
</dbReference>
<dbReference type="EMBL" id="BMAT01010891">
    <property type="protein sequence ID" value="GFR62608.1"/>
    <property type="molecule type" value="Genomic_DNA"/>
</dbReference>
<evidence type="ECO:0000313" key="3">
    <source>
        <dbReference type="Proteomes" id="UP000762676"/>
    </source>
</evidence>
<gene>
    <name evidence="2" type="ORF">ElyMa_005460300</name>
</gene>
<organism evidence="2 3">
    <name type="scientific">Elysia marginata</name>
    <dbReference type="NCBI Taxonomy" id="1093978"/>
    <lineage>
        <taxon>Eukaryota</taxon>
        <taxon>Metazoa</taxon>
        <taxon>Spiralia</taxon>
        <taxon>Lophotrochozoa</taxon>
        <taxon>Mollusca</taxon>
        <taxon>Gastropoda</taxon>
        <taxon>Heterobranchia</taxon>
        <taxon>Euthyneura</taxon>
        <taxon>Panpulmonata</taxon>
        <taxon>Sacoglossa</taxon>
        <taxon>Placobranchoidea</taxon>
        <taxon>Plakobranchidae</taxon>
        <taxon>Elysia</taxon>
    </lineage>
</organism>
<dbReference type="SUPFAM" id="SSF53254">
    <property type="entry name" value="Phosphoglycerate mutase-like"/>
    <property type="match status" value="1"/>
</dbReference>
<comment type="caution">
    <text evidence="2">The sequence shown here is derived from an EMBL/GenBank/DDBJ whole genome shotgun (WGS) entry which is preliminary data.</text>
</comment>
<proteinExistence type="predicted"/>
<evidence type="ECO:0000256" key="1">
    <source>
        <dbReference type="SAM" id="MobiDB-lite"/>
    </source>
</evidence>
<name>A0AAV4ENI7_9GAST</name>
<reference evidence="2 3" key="1">
    <citation type="journal article" date="2021" name="Elife">
        <title>Chloroplast acquisition without the gene transfer in kleptoplastic sea slugs, Plakobranchus ocellatus.</title>
        <authorList>
            <person name="Maeda T."/>
            <person name="Takahashi S."/>
            <person name="Yoshida T."/>
            <person name="Shimamura S."/>
            <person name="Takaki Y."/>
            <person name="Nagai Y."/>
            <person name="Toyoda A."/>
            <person name="Suzuki Y."/>
            <person name="Arimoto A."/>
            <person name="Ishii H."/>
            <person name="Satoh N."/>
            <person name="Nishiyama T."/>
            <person name="Hasebe M."/>
            <person name="Maruyama T."/>
            <person name="Minagawa J."/>
            <person name="Obokata J."/>
            <person name="Shigenobu S."/>
        </authorList>
    </citation>
    <scope>NUCLEOTIDE SEQUENCE [LARGE SCALE GENOMIC DNA]</scope>
</reference>
<feature type="region of interest" description="Disordered" evidence="1">
    <location>
        <begin position="131"/>
        <end position="150"/>
    </location>
</feature>
<keyword evidence="3" id="KW-1185">Reference proteome</keyword>
<dbReference type="AlphaFoldDB" id="A0AAV4ENI7"/>
<sequence>MLLNFEYLINAANIGAKYPSCFCKPGHIGVTKLFLLFLVLAISSTYASNSNPHPRISELCADTFRGFEGERIKGFQLQKAFVLVTPGHTGPPSDIVEALEGHRSEKVRAYPELLSAKKVVKGIPSKSSFKSFEALPSGSSRASEKSRTKETFKGIGDEQGINKEEREKIEELSVLGVVQLIKLGEFLAKRYFEQLKSVVAPPGESKNLAEATGELVHFQSLSAFLHGFLMEKQFVAANVAKVGASFCQVAGNVGSTCSTTHSTLKHLRFFVEEAFRKESVLFKNSKLTEFNVASMLNEGPLDISAKEAISHVSNKLCAERHHRRVQKVRRKQEEPAPASNDHINVMFSISDSHVSYLSSSKVFQSFAKLQSISLLKYADQWLTCSRLSSLDEESKSCKDNNDIKLVSVDSLSMLSLLTALSLPSLQHILPAARLVVEILHSSQNETKLDSVNLNFVRETVQQSDVKFSDLVPIDHGRSGVERMSENDTWSYNETSTPDQIDLSSKYVRVLYNGRVVTSNISTCAGYSMSSLGLCPYMVFKSLLLNLEQHVDLATSQNKSEL</sequence>
<dbReference type="Proteomes" id="UP000762676">
    <property type="component" value="Unassembled WGS sequence"/>
</dbReference>
<protein>
    <submittedName>
        <fullName evidence="2">Uncharacterized protein</fullName>
    </submittedName>
</protein>
<dbReference type="InterPro" id="IPR029033">
    <property type="entry name" value="His_PPase_superfam"/>
</dbReference>
<accession>A0AAV4ENI7</accession>